<dbReference type="Gene3D" id="3.30.1440.10">
    <property type="match status" value="1"/>
</dbReference>
<comment type="function">
    <text evidence="5">This is 1 of the proteins that bind and probably mediate the attachment of the 5S RNA into the large ribosomal subunit, where it forms part of the central protuberance. In the 70S ribosome it contacts protein S13 of the 30S subunit (bridge B1b), connecting the 2 subunits; this bridge is implicated in subunit movement. Contacts the P site tRNA; the 5S rRNA and some of its associated proteins might help stabilize positioning of ribosome-bound tRNAs.</text>
</comment>
<dbReference type="GO" id="GO:1990904">
    <property type="term" value="C:ribonucleoprotein complex"/>
    <property type="evidence" value="ECO:0007669"/>
    <property type="project" value="UniProtKB-KW"/>
</dbReference>
<evidence type="ECO:0000256" key="4">
    <source>
        <dbReference type="ARBA" id="ARBA00035245"/>
    </source>
</evidence>
<protein>
    <recommendedName>
        <fullName evidence="4 5">Large ribosomal subunit protein uL5</fullName>
    </recommendedName>
</protein>
<dbReference type="SUPFAM" id="SSF55282">
    <property type="entry name" value="RL5-like"/>
    <property type="match status" value="1"/>
</dbReference>
<evidence type="ECO:0000259" key="7">
    <source>
        <dbReference type="Pfam" id="PF00281"/>
    </source>
</evidence>
<proteinExistence type="inferred from homology"/>
<dbReference type="HAMAP" id="MF_01333_B">
    <property type="entry name" value="Ribosomal_uL5_B"/>
    <property type="match status" value="1"/>
</dbReference>
<dbReference type="Pfam" id="PF00673">
    <property type="entry name" value="Ribosomal_L5_C"/>
    <property type="match status" value="1"/>
</dbReference>
<keyword evidence="5" id="KW-0699">rRNA-binding</keyword>
<evidence type="ECO:0000256" key="6">
    <source>
        <dbReference type="RuleBase" id="RU003930"/>
    </source>
</evidence>
<accession>A0AAU7QTI0</accession>
<evidence type="ECO:0000313" key="9">
    <source>
        <dbReference type="EMBL" id="XBT18636.1"/>
    </source>
</evidence>
<dbReference type="PIRSF" id="PIRSF002161">
    <property type="entry name" value="Ribosomal_L5"/>
    <property type="match status" value="1"/>
</dbReference>
<organism evidence="9">
    <name type="scientific">Candidatus Shikimatogenerans sp. Tcar</name>
    <dbReference type="NCBI Taxonomy" id="3158565"/>
    <lineage>
        <taxon>Bacteria</taxon>
        <taxon>Pseudomonadati</taxon>
        <taxon>Bacteroidota</taxon>
        <taxon>Flavobacteriia</taxon>
        <taxon>Flavobacteriales</taxon>
        <taxon>Candidatus Shikimatogenerans</taxon>
    </lineage>
</organism>
<dbReference type="NCBIfam" id="NF000585">
    <property type="entry name" value="PRK00010.1"/>
    <property type="match status" value="1"/>
</dbReference>
<dbReference type="InterPro" id="IPR022803">
    <property type="entry name" value="Ribosomal_uL5_dom_sf"/>
</dbReference>
<dbReference type="InterPro" id="IPR020930">
    <property type="entry name" value="Ribosomal_uL5_bac-type"/>
</dbReference>
<dbReference type="PANTHER" id="PTHR11994">
    <property type="entry name" value="60S RIBOSOMAL PROTEIN L11-RELATED"/>
    <property type="match status" value="1"/>
</dbReference>
<comment type="similarity">
    <text evidence="1 5 6">Belongs to the universal ribosomal protein uL5 family.</text>
</comment>
<reference evidence="9" key="1">
    <citation type="submission" date="2024-06" db="EMBL/GenBank/DDBJ databases">
        <title>Diversity, functionality, and evolutionary history of bacterial symbionts in false click beetles (Coleoptera, Throscidae).</title>
        <authorList>
            <person name="Wierz J.C."/>
            <person name="Malm H."/>
            <person name="Kaltenpoth M."/>
            <person name="Engl T."/>
        </authorList>
    </citation>
    <scope>NUCLEOTIDE SEQUENCE</scope>
    <source>
        <strain evidence="9">Tcar</strain>
    </source>
</reference>
<evidence type="ECO:0000259" key="8">
    <source>
        <dbReference type="Pfam" id="PF00673"/>
    </source>
</evidence>
<dbReference type="Pfam" id="PF00281">
    <property type="entry name" value="Ribosomal_L5"/>
    <property type="match status" value="1"/>
</dbReference>
<name>A0AAU7QTI0_9FLAO</name>
<sequence>MKNFCYIYKYKIKYKKIIDKLVKIFKFKSNMQVPKIIKIVINRGLGKFCLNNKKYIKIYKKELELITGQKAIICKSKKDISNFNLRKNVPIGCKVTLRNNNMYNFIGKLIDIILPRCKNFQGLKNKFDKQGNYNLGINEQIIFPEININKVIKILGFNISIIIKNNSIIESKKLLSLLGFPFKKDNI</sequence>
<dbReference type="GO" id="GO:0005840">
    <property type="term" value="C:ribosome"/>
    <property type="evidence" value="ECO:0007669"/>
    <property type="project" value="UniProtKB-KW"/>
</dbReference>
<feature type="domain" description="Large ribosomal subunit protein uL5 N-terminal" evidence="7">
    <location>
        <begin position="30"/>
        <end position="86"/>
    </location>
</feature>
<keyword evidence="3 5" id="KW-0687">Ribonucleoprotein</keyword>
<evidence type="ECO:0000256" key="3">
    <source>
        <dbReference type="ARBA" id="ARBA00023274"/>
    </source>
</evidence>
<dbReference type="InterPro" id="IPR002132">
    <property type="entry name" value="Ribosomal_uL5"/>
</dbReference>
<evidence type="ECO:0000256" key="2">
    <source>
        <dbReference type="ARBA" id="ARBA00022980"/>
    </source>
</evidence>
<feature type="domain" description="Large ribosomal subunit protein uL5 C-terminal" evidence="8">
    <location>
        <begin position="90"/>
        <end position="182"/>
    </location>
</feature>
<evidence type="ECO:0000256" key="1">
    <source>
        <dbReference type="ARBA" id="ARBA00008553"/>
    </source>
</evidence>
<keyword evidence="5" id="KW-0820">tRNA-binding</keyword>
<dbReference type="InterPro" id="IPR031310">
    <property type="entry name" value="Ribosomal_uL5_N"/>
</dbReference>
<keyword evidence="5" id="KW-0694">RNA-binding</keyword>
<evidence type="ECO:0000256" key="5">
    <source>
        <dbReference type="HAMAP-Rule" id="MF_01333"/>
    </source>
</evidence>
<keyword evidence="2 5" id="KW-0689">Ribosomal protein</keyword>
<dbReference type="GO" id="GO:0000049">
    <property type="term" value="F:tRNA binding"/>
    <property type="evidence" value="ECO:0007669"/>
    <property type="project" value="UniProtKB-UniRule"/>
</dbReference>
<dbReference type="AlphaFoldDB" id="A0AAU7QTI0"/>
<dbReference type="GO" id="GO:0019843">
    <property type="term" value="F:rRNA binding"/>
    <property type="evidence" value="ECO:0007669"/>
    <property type="project" value="UniProtKB-UniRule"/>
</dbReference>
<dbReference type="GO" id="GO:0006412">
    <property type="term" value="P:translation"/>
    <property type="evidence" value="ECO:0007669"/>
    <property type="project" value="UniProtKB-UniRule"/>
</dbReference>
<dbReference type="FunFam" id="3.30.1440.10:FF:000001">
    <property type="entry name" value="50S ribosomal protein L5"/>
    <property type="match status" value="1"/>
</dbReference>
<gene>
    <name evidence="5 9" type="primary">rplE</name>
    <name evidence="9" type="ORF">ABNO60_00615</name>
</gene>
<dbReference type="GO" id="GO:0003735">
    <property type="term" value="F:structural constituent of ribosome"/>
    <property type="evidence" value="ECO:0007669"/>
    <property type="project" value="InterPro"/>
</dbReference>
<dbReference type="InterPro" id="IPR031309">
    <property type="entry name" value="Ribosomal_uL5_C"/>
</dbReference>
<comment type="subunit">
    <text evidence="5">Part of the 50S ribosomal subunit; part of the 5S rRNA/L5/L18/L25 subcomplex. Contacts the 5S rRNA and the P site tRNA. Forms a bridge to the 30S subunit in the 70S ribosome.</text>
</comment>
<dbReference type="EMBL" id="CP157896">
    <property type="protein sequence ID" value="XBT18636.1"/>
    <property type="molecule type" value="Genomic_DNA"/>
</dbReference>